<reference evidence="11 12" key="1">
    <citation type="submission" date="2014-09" db="EMBL/GenBank/DDBJ databases">
        <title>Genome sequencing and annotation of Bacillus Okhensis strain Kh10-101T.</title>
        <authorList>
            <person name="Prakash J.S."/>
        </authorList>
    </citation>
    <scope>NUCLEOTIDE SEQUENCE [LARGE SCALE GENOMIC DNA]</scope>
    <source>
        <strain evidence="12">Kh10-101T</strain>
    </source>
</reference>
<dbReference type="OrthoDB" id="9770415at2"/>
<evidence type="ECO:0000256" key="5">
    <source>
        <dbReference type="ARBA" id="ARBA00022840"/>
    </source>
</evidence>
<dbReference type="CDD" id="cd18544">
    <property type="entry name" value="ABC_6TM_TmrA_like"/>
    <property type="match status" value="1"/>
</dbReference>
<dbReference type="EMBL" id="JRJU01000007">
    <property type="protein sequence ID" value="KHF40686.1"/>
    <property type="molecule type" value="Genomic_DNA"/>
</dbReference>
<evidence type="ECO:0000256" key="1">
    <source>
        <dbReference type="ARBA" id="ARBA00004651"/>
    </source>
</evidence>
<keyword evidence="6 8" id="KW-1133">Transmembrane helix</keyword>
<keyword evidence="2" id="KW-0813">Transport</keyword>
<organism evidence="11 12">
    <name type="scientific">Halalkalibacter okhensis</name>
    <dbReference type="NCBI Taxonomy" id="333138"/>
    <lineage>
        <taxon>Bacteria</taxon>
        <taxon>Bacillati</taxon>
        <taxon>Bacillota</taxon>
        <taxon>Bacilli</taxon>
        <taxon>Bacillales</taxon>
        <taxon>Bacillaceae</taxon>
        <taxon>Halalkalibacter</taxon>
    </lineage>
</organism>
<dbReference type="SUPFAM" id="SSF90123">
    <property type="entry name" value="ABC transporter transmembrane region"/>
    <property type="match status" value="1"/>
</dbReference>
<dbReference type="PANTHER" id="PTHR43394:SF1">
    <property type="entry name" value="ATP-BINDING CASSETTE SUB-FAMILY B MEMBER 10, MITOCHONDRIAL"/>
    <property type="match status" value="1"/>
</dbReference>
<evidence type="ECO:0000256" key="3">
    <source>
        <dbReference type="ARBA" id="ARBA00022692"/>
    </source>
</evidence>
<dbReference type="InterPro" id="IPR039421">
    <property type="entry name" value="Type_1_exporter"/>
</dbReference>
<feature type="domain" description="ABC transmembrane type-1" evidence="10">
    <location>
        <begin position="32"/>
        <end position="317"/>
    </location>
</feature>
<evidence type="ECO:0000313" key="12">
    <source>
        <dbReference type="Proteomes" id="UP000030832"/>
    </source>
</evidence>
<dbReference type="InterPro" id="IPR017871">
    <property type="entry name" value="ABC_transporter-like_CS"/>
</dbReference>
<keyword evidence="4" id="KW-0547">Nucleotide-binding</keyword>
<proteinExistence type="predicted"/>
<dbReference type="Pfam" id="PF00005">
    <property type="entry name" value="ABC_tran"/>
    <property type="match status" value="1"/>
</dbReference>
<dbReference type="GO" id="GO:0005524">
    <property type="term" value="F:ATP binding"/>
    <property type="evidence" value="ECO:0007669"/>
    <property type="project" value="UniProtKB-KW"/>
</dbReference>
<dbReference type="PROSITE" id="PS50929">
    <property type="entry name" value="ABC_TM1F"/>
    <property type="match status" value="1"/>
</dbReference>
<feature type="transmembrane region" description="Helical" evidence="8">
    <location>
        <begin position="256"/>
        <end position="277"/>
    </location>
</feature>
<dbReference type="GO" id="GO:0015421">
    <property type="term" value="F:ABC-type oligopeptide transporter activity"/>
    <property type="evidence" value="ECO:0007669"/>
    <property type="project" value="TreeGrafter"/>
</dbReference>
<dbReference type="RefSeq" id="WP_034627649.1">
    <property type="nucleotide sequence ID" value="NZ_JRJU01000007.1"/>
</dbReference>
<protein>
    <submittedName>
        <fullName evidence="11">Multidrug ABC transporter ATP-binding protein</fullName>
    </submittedName>
</protein>
<dbReference type="Proteomes" id="UP000030832">
    <property type="component" value="Unassembled WGS sequence"/>
</dbReference>
<dbReference type="SUPFAM" id="SSF52540">
    <property type="entry name" value="P-loop containing nucleoside triphosphate hydrolases"/>
    <property type="match status" value="1"/>
</dbReference>
<comment type="subcellular location">
    <subcellularLocation>
        <location evidence="1">Cell membrane</location>
        <topology evidence="1">Multi-pass membrane protein</topology>
    </subcellularLocation>
</comment>
<keyword evidence="7 8" id="KW-0472">Membrane</keyword>
<evidence type="ECO:0000259" key="10">
    <source>
        <dbReference type="PROSITE" id="PS50929"/>
    </source>
</evidence>
<feature type="transmembrane region" description="Helical" evidence="8">
    <location>
        <begin position="144"/>
        <end position="167"/>
    </location>
</feature>
<comment type="caution">
    <text evidence="11">The sequence shown here is derived from an EMBL/GenBank/DDBJ whole genome shotgun (WGS) entry which is preliminary data.</text>
</comment>
<gene>
    <name evidence="11" type="ORF">LQ50_07775</name>
</gene>
<keyword evidence="3 8" id="KW-0812">Transmembrane</keyword>
<dbReference type="PROSITE" id="PS00211">
    <property type="entry name" value="ABC_TRANSPORTER_1"/>
    <property type="match status" value="1"/>
</dbReference>
<evidence type="ECO:0000256" key="4">
    <source>
        <dbReference type="ARBA" id="ARBA00022741"/>
    </source>
</evidence>
<dbReference type="SMART" id="SM00382">
    <property type="entry name" value="AAA"/>
    <property type="match status" value="1"/>
</dbReference>
<dbReference type="Pfam" id="PF00664">
    <property type="entry name" value="ABC_membrane"/>
    <property type="match status" value="1"/>
</dbReference>
<evidence type="ECO:0000259" key="9">
    <source>
        <dbReference type="PROSITE" id="PS50893"/>
    </source>
</evidence>
<dbReference type="PROSITE" id="PS50893">
    <property type="entry name" value="ABC_TRANSPORTER_2"/>
    <property type="match status" value="1"/>
</dbReference>
<dbReference type="eggNOG" id="COG1132">
    <property type="taxonomic scope" value="Bacteria"/>
</dbReference>
<dbReference type="CDD" id="cd03254">
    <property type="entry name" value="ABCC_Glucan_exporter_like"/>
    <property type="match status" value="1"/>
</dbReference>
<dbReference type="InterPro" id="IPR011527">
    <property type="entry name" value="ABC1_TM_dom"/>
</dbReference>
<dbReference type="InterPro" id="IPR003593">
    <property type="entry name" value="AAA+_ATPase"/>
</dbReference>
<dbReference type="AlphaFoldDB" id="A0A0B0ILY7"/>
<feature type="domain" description="ABC transporter" evidence="9">
    <location>
        <begin position="351"/>
        <end position="585"/>
    </location>
</feature>
<evidence type="ECO:0000256" key="2">
    <source>
        <dbReference type="ARBA" id="ARBA00022448"/>
    </source>
</evidence>
<dbReference type="STRING" id="333138.LQ50_07775"/>
<evidence type="ECO:0000256" key="6">
    <source>
        <dbReference type="ARBA" id="ARBA00022989"/>
    </source>
</evidence>
<feature type="transmembrane region" description="Helical" evidence="8">
    <location>
        <begin position="173"/>
        <end position="191"/>
    </location>
</feature>
<evidence type="ECO:0000313" key="11">
    <source>
        <dbReference type="EMBL" id="KHF40686.1"/>
    </source>
</evidence>
<accession>A0A0B0ILY7</accession>
<evidence type="ECO:0000256" key="7">
    <source>
        <dbReference type="ARBA" id="ARBA00023136"/>
    </source>
</evidence>
<keyword evidence="12" id="KW-1185">Reference proteome</keyword>
<feature type="transmembrane region" description="Helical" evidence="8">
    <location>
        <begin position="71"/>
        <end position="90"/>
    </location>
</feature>
<feature type="transmembrane region" description="Helical" evidence="8">
    <location>
        <begin position="31"/>
        <end position="51"/>
    </location>
</feature>
<dbReference type="Gene3D" id="1.20.1560.10">
    <property type="entry name" value="ABC transporter type 1, transmembrane domain"/>
    <property type="match status" value="1"/>
</dbReference>
<dbReference type="InterPro" id="IPR027417">
    <property type="entry name" value="P-loop_NTPase"/>
</dbReference>
<sequence length="597" mass="68096">MQHKDQVLTKQEQRAVLWRLLRYAKKHTKSLIVAFTLLLLATAAELLGPILLKIFIDDYLTPRHFPLEPLVWLGVIYIVLHLSSVFINYFQAFMFQKISLKIVQQLRVDVFSNVERQGLAFFDKTPAGGLISRITNDTESIKEFYLTVLANFVQNIMFLIGICIAMFYLNPTLGFFCLILLPIIFGLMQLYRKISSKFYADMSEKLSQLNAKMNETIQGMAIVQMFRQERRLRKEFSDVNEEHLEAGMKSMKLDGLLLRPMVDLISILALILILSYFGVMSFTSPVEIGVLYAFVNYLDRFFEPVNQMMMRLSLFQQAIVSAGRVFKLMDYENYAPAKKGQESPKIEEGAIEFKDISFSYDGETDVLKNISFSVKKGETVALVGHTGSGKSSIINVLMRFYQLDRGDIVIDGESIHHFDNTELRDNMGLVLQDPFLYTGTISSNIRLYRNQLTDQDIKGAAEFVRANEFIEKLPHSYNAKVTERGSTLSSGQRQLLSFARTIVTNPKILILDEATANVDTETEEAIQDALKKMQKGRTTIAIAHRLSTIKEADQIIVLHKGEIVERGNHTELLEQKGLYHKMYLLQRGSSELADVNH</sequence>
<dbReference type="FunFam" id="3.40.50.300:FF:000287">
    <property type="entry name" value="Multidrug ABC transporter ATP-binding protein"/>
    <property type="match status" value="1"/>
</dbReference>
<dbReference type="Gene3D" id="3.40.50.300">
    <property type="entry name" value="P-loop containing nucleotide triphosphate hydrolases"/>
    <property type="match status" value="1"/>
</dbReference>
<evidence type="ECO:0000256" key="8">
    <source>
        <dbReference type="SAM" id="Phobius"/>
    </source>
</evidence>
<dbReference type="InterPro" id="IPR036640">
    <property type="entry name" value="ABC1_TM_sf"/>
</dbReference>
<dbReference type="PANTHER" id="PTHR43394">
    <property type="entry name" value="ATP-DEPENDENT PERMEASE MDL1, MITOCHONDRIAL"/>
    <property type="match status" value="1"/>
</dbReference>
<dbReference type="GO" id="GO:0005886">
    <property type="term" value="C:plasma membrane"/>
    <property type="evidence" value="ECO:0007669"/>
    <property type="project" value="UniProtKB-SubCell"/>
</dbReference>
<keyword evidence="5 11" id="KW-0067">ATP-binding</keyword>
<dbReference type="GO" id="GO:0016887">
    <property type="term" value="F:ATP hydrolysis activity"/>
    <property type="evidence" value="ECO:0007669"/>
    <property type="project" value="InterPro"/>
</dbReference>
<name>A0A0B0ILY7_9BACI</name>
<dbReference type="InterPro" id="IPR003439">
    <property type="entry name" value="ABC_transporter-like_ATP-bd"/>
</dbReference>